<feature type="transmembrane region" description="Helical" evidence="1">
    <location>
        <begin position="21"/>
        <end position="39"/>
    </location>
</feature>
<dbReference type="Proteomes" id="UP000006908">
    <property type="component" value="Chromosome"/>
</dbReference>
<sequence>MKPHLDKVSYSIKCGQIRQPLMWINMGAENCQYFLIYWFPLLMLEND</sequence>
<dbReference type="STRING" id="1005058.UMN179_02317"/>
<dbReference type="HOGENOM" id="CLU_3168465_0_0_6"/>
<proteinExistence type="predicted"/>
<dbReference type="AlphaFoldDB" id="F4H900"/>
<accession>F4H900</accession>
<evidence type="ECO:0000313" key="3">
    <source>
        <dbReference type="Proteomes" id="UP000006908"/>
    </source>
</evidence>
<name>F4H900_GALAU</name>
<keyword evidence="1" id="KW-1133">Transmembrane helix</keyword>
<organism evidence="2 3">
    <name type="scientific">Gallibacterium anatis (strain UMN179)</name>
    <name type="common">Pasteurella anatis</name>
    <dbReference type="NCBI Taxonomy" id="1005058"/>
    <lineage>
        <taxon>Bacteria</taxon>
        <taxon>Pseudomonadati</taxon>
        <taxon>Pseudomonadota</taxon>
        <taxon>Gammaproteobacteria</taxon>
        <taxon>Pasteurellales</taxon>
        <taxon>Pasteurellaceae</taxon>
        <taxon>Gallibacterium</taxon>
    </lineage>
</organism>
<reference evidence="2 3" key="1">
    <citation type="journal article" date="2011" name="J. Bacteriol.">
        <title>Complete genome sequence of Gallibacterium anatis strain UMN179, isolated from a laying hen with peritonitis.</title>
        <authorList>
            <person name="Johnson T.J."/>
            <person name="Fernandez-Alarcon C."/>
            <person name="Bojesen A.M."/>
            <person name="Nolan L.K."/>
            <person name="Trampel D.W."/>
            <person name="Seemann T."/>
        </authorList>
    </citation>
    <scope>NUCLEOTIDE SEQUENCE [LARGE SCALE GENOMIC DNA]</scope>
    <source>
        <strain evidence="2 3">UMN179</strain>
    </source>
</reference>
<protein>
    <submittedName>
        <fullName evidence="2">Uncharacterized protein</fullName>
    </submittedName>
</protein>
<evidence type="ECO:0000313" key="2">
    <source>
        <dbReference type="EMBL" id="AEC18328.1"/>
    </source>
</evidence>
<gene>
    <name evidence="2" type="ordered locus">UMN179_02317</name>
</gene>
<evidence type="ECO:0000256" key="1">
    <source>
        <dbReference type="SAM" id="Phobius"/>
    </source>
</evidence>
<dbReference type="EMBL" id="CP002667">
    <property type="protein sequence ID" value="AEC18328.1"/>
    <property type="molecule type" value="Genomic_DNA"/>
</dbReference>
<keyword evidence="1" id="KW-0472">Membrane</keyword>
<dbReference type="KEGG" id="gan:UMN179_02317"/>
<keyword evidence="1" id="KW-0812">Transmembrane</keyword>